<dbReference type="SMART" id="SM00388">
    <property type="entry name" value="HisKA"/>
    <property type="match status" value="1"/>
</dbReference>
<dbReference type="CDD" id="cd00082">
    <property type="entry name" value="HisKA"/>
    <property type="match status" value="1"/>
</dbReference>
<dbReference type="GO" id="GO:0016036">
    <property type="term" value="P:cellular response to phosphate starvation"/>
    <property type="evidence" value="ECO:0007669"/>
    <property type="project" value="TreeGrafter"/>
</dbReference>
<evidence type="ECO:0000259" key="9">
    <source>
        <dbReference type="PROSITE" id="PS50109"/>
    </source>
</evidence>
<dbReference type="InterPro" id="IPR005467">
    <property type="entry name" value="His_kinase_dom"/>
</dbReference>
<evidence type="ECO:0000256" key="7">
    <source>
        <dbReference type="ARBA" id="ARBA00023012"/>
    </source>
</evidence>
<evidence type="ECO:0000256" key="4">
    <source>
        <dbReference type="ARBA" id="ARBA00022553"/>
    </source>
</evidence>
<dbReference type="EMBL" id="JACOOX010000004">
    <property type="protein sequence ID" value="MBC5662999.1"/>
    <property type="molecule type" value="Genomic_DNA"/>
</dbReference>
<dbReference type="PANTHER" id="PTHR45453">
    <property type="entry name" value="PHOSPHATE REGULON SENSOR PROTEIN PHOR"/>
    <property type="match status" value="1"/>
</dbReference>
<dbReference type="Pfam" id="PF00512">
    <property type="entry name" value="HisKA"/>
    <property type="match status" value="1"/>
</dbReference>
<comment type="caution">
    <text evidence="10">The sequence shown here is derived from an EMBL/GenBank/DDBJ whole genome shotgun (WGS) entry which is preliminary data.</text>
</comment>
<evidence type="ECO:0000256" key="5">
    <source>
        <dbReference type="ARBA" id="ARBA00022679"/>
    </source>
</evidence>
<evidence type="ECO:0000313" key="10">
    <source>
        <dbReference type="EMBL" id="MBC5662999.1"/>
    </source>
</evidence>
<dbReference type="InterPro" id="IPR050351">
    <property type="entry name" value="BphY/WalK/GraS-like"/>
</dbReference>
<keyword evidence="7" id="KW-0902">Two-component regulatory system</keyword>
<evidence type="ECO:0000313" key="11">
    <source>
        <dbReference type="Proteomes" id="UP000615234"/>
    </source>
</evidence>
<dbReference type="InterPro" id="IPR036097">
    <property type="entry name" value="HisK_dim/P_sf"/>
</dbReference>
<organism evidence="10 11">
    <name type="scientific">Coprococcus hominis</name>
    <name type="common">ex Liu et al. 2022</name>
    <dbReference type="NCBI Taxonomy" id="2763039"/>
    <lineage>
        <taxon>Bacteria</taxon>
        <taxon>Bacillati</taxon>
        <taxon>Bacillota</taxon>
        <taxon>Clostridia</taxon>
        <taxon>Lachnospirales</taxon>
        <taxon>Lachnospiraceae</taxon>
        <taxon>Coprococcus</taxon>
    </lineage>
</organism>
<dbReference type="GO" id="GO:0005886">
    <property type="term" value="C:plasma membrane"/>
    <property type="evidence" value="ECO:0007669"/>
    <property type="project" value="TreeGrafter"/>
</dbReference>
<dbReference type="PRINTS" id="PR00344">
    <property type="entry name" value="BCTRLSENSOR"/>
</dbReference>
<name>A0A8I0AH59_9FIRM</name>
<keyword evidence="8" id="KW-0175">Coiled coil</keyword>
<dbReference type="Pfam" id="PF02518">
    <property type="entry name" value="HATPase_c"/>
    <property type="match status" value="1"/>
</dbReference>
<evidence type="ECO:0000256" key="3">
    <source>
        <dbReference type="ARBA" id="ARBA00012438"/>
    </source>
</evidence>
<dbReference type="PROSITE" id="PS50109">
    <property type="entry name" value="HIS_KIN"/>
    <property type="match status" value="1"/>
</dbReference>
<evidence type="ECO:0000256" key="6">
    <source>
        <dbReference type="ARBA" id="ARBA00022777"/>
    </source>
</evidence>
<proteinExistence type="predicted"/>
<dbReference type="Gene3D" id="3.30.565.10">
    <property type="entry name" value="Histidine kinase-like ATPase, C-terminal domain"/>
    <property type="match status" value="1"/>
</dbReference>
<dbReference type="SUPFAM" id="SSF55874">
    <property type="entry name" value="ATPase domain of HSP90 chaperone/DNA topoisomerase II/histidine kinase"/>
    <property type="match status" value="1"/>
</dbReference>
<dbReference type="Gene3D" id="1.10.287.130">
    <property type="match status" value="1"/>
</dbReference>
<evidence type="ECO:0000256" key="1">
    <source>
        <dbReference type="ARBA" id="ARBA00000085"/>
    </source>
</evidence>
<dbReference type="SMART" id="SM00387">
    <property type="entry name" value="HATPase_c"/>
    <property type="match status" value="1"/>
</dbReference>
<reference evidence="10 11" key="1">
    <citation type="submission" date="2020-08" db="EMBL/GenBank/DDBJ databases">
        <title>Genome public.</title>
        <authorList>
            <person name="Liu C."/>
            <person name="Sun Q."/>
        </authorList>
    </citation>
    <scope>NUCLEOTIDE SEQUENCE [LARGE SCALE GENOMIC DNA]</scope>
    <source>
        <strain evidence="10 11">NSJ-10</strain>
    </source>
</reference>
<protein>
    <recommendedName>
        <fullName evidence="3">histidine kinase</fullName>
        <ecNumber evidence="3">2.7.13.3</ecNumber>
    </recommendedName>
</protein>
<dbReference type="GO" id="GO:0004721">
    <property type="term" value="F:phosphoprotein phosphatase activity"/>
    <property type="evidence" value="ECO:0007669"/>
    <property type="project" value="TreeGrafter"/>
</dbReference>
<accession>A0A8I0AH59</accession>
<gene>
    <name evidence="10" type="ORF">H8S09_08855</name>
</gene>
<dbReference type="InterPro" id="IPR004358">
    <property type="entry name" value="Sig_transdc_His_kin-like_C"/>
</dbReference>
<feature type="domain" description="Histidine kinase" evidence="9">
    <location>
        <begin position="67"/>
        <end position="280"/>
    </location>
</feature>
<keyword evidence="6 10" id="KW-0418">Kinase</keyword>
<sequence length="282" mass="32222">MKIRRNEYEILNQMLDDAIAGTFEENCFDESELSKLQTKFMRYLSTASMSEKKIQEEKDNLKELITNISHQTKTPLTNILMYSELLTEVAATEQEKEYAGEVFAQGKKLESLIEALVKMSRLETGIFQYQKKETAYREIIHKAVEQALPKASEKNISILVRDVGRYRSYVDEKWVIEAVYNILDNGIKYSGEGTTVYIEEFSYEFFSGIRITDQGIGISEEEIPLLFGRFYRGRSAHDKEGIGVGLFLAREIVENNGGYIKVTSQVGTGSRFDVCFPNISTL</sequence>
<comment type="subcellular location">
    <subcellularLocation>
        <location evidence="2">Membrane</location>
    </subcellularLocation>
</comment>
<dbReference type="InterPro" id="IPR003661">
    <property type="entry name" value="HisK_dim/P_dom"/>
</dbReference>
<feature type="coiled-coil region" evidence="8">
    <location>
        <begin position="47"/>
        <end position="74"/>
    </location>
</feature>
<dbReference type="InterPro" id="IPR003594">
    <property type="entry name" value="HATPase_dom"/>
</dbReference>
<dbReference type="EC" id="2.7.13.3" evidence="3"/>
<evidence type="ECO:0000256" key="2">
    <source>
        <dbReference type="ARBA" id="ARBA00004370"/>
    </source>
</evidence>
<evidence type="ECO:0000256" key="8">
    <source>
        <dbReference type="SAM" id="Coils"/>
    </source>
</evidence>
<keyword evidence="5" id="KW-0808">Transferase</keyword>
<keyword evidence="11" id="KW-1185">Reference proteome</keyword>
<comment type="catalytic activity">
    <reaction evidence="1">
        <text>ATP + protein L-histidine = ADP + protein N-phospho-L-histidine.</text>
        <dbReference type="EC" id="2.7.13.3"/>
    </reaction>
</comment>
<dbReference type="GO" id="GO:0000155">
    <property type="term" value="F:phosphorelay sensor kinase activity"/>
    <property type="evidence" value="ECO:0007669"/>
    <property type="project" value="InterPro"/>
</dbReference>
<dbReference type="RefSeq" id="WP_182432089.1">
    <property type="nucleotide sequence ID" value="NZ_JACOOX010000004.1"/>
</dbReference>
<keyword evidence="4" id="KW-0597">Phosphoprotein</keyword>
<dbReference type="PANTHER" id="PTHR45453:SF1">
    <property type="entry name" value="PHOSPHATE REGULON SENSOR PROTEIN PHOR"/>
    <property type="match status" value="1"/>
</dbReference>
<dbReference type="AlphaFoldDB" id="A0A8I0AH59"/>
<dbReference type="InterPro" id="IPR036890">
    <property type="entry name" value="HATPase_C_sf"/>
</dbReference>
<dbReference type="SUPFAM" id="SSF47384">
    <property type="entry name" value="Homodimeric domain of signal transducing histidine kinase"/>
    <property type="match status" value="1"/>
</dbReference>
<dbReference type="Proteomes" id="UP000615234">
    <property type="component" value="Unassembled WGS sequence"/>
</dbReference>